<feature type="signal peptide" evidence="3">
    <location>
        <begin position="1"/>
        <end position="25"/>
    </location>
</feature>
<dbReference type="AlphaFoldDB" id="A0A1H6V2H3"/>
<dbReference type="PANTHER" id="PTHR35936:SF6">
    <property type="entry name" value="AMINO ACID ABC TRANSPORTER SUBSTRATE-BINDING PAAT FAMILY PROTEIN"/>
    <property type="match status" value="1"/>
</dbReference>
<keyword evidence="6" id="KW-1185">Reference proteome</keyword>
<dbReference type="EMBL" id="FNZE01000003">
    <property type="protein sequence ID" value="SEI94452.1"/>
    <property type="molecule type" value="Genomic_DNA"/>
</dbReference>
<comment type="similarity">
    <text evidence="1">Belongs to the bacterial solute-binding protein 3 family.</text>
</comment>
<dbReference type="SUPFAM" id="SSF53850">
    <property type="entry name" value="Periplasmic binding protein-like II"/>
    <property type="match status" value="1"/>
</dbReference>
<feature type="chain" id="PRO_5017471739" evidence="3">
    <location>
        <begin position="26"/>
        <end position="272"/>
    </location>
</feature>
<evidence type="ECO:0000256" key="1">
    <source>
        <dbReference type="ARBA" id="ARBA00010333"/>
    </source>
</evidence>
<dbReference type="InterPro" id="IPR001638">
    <property type="entry name" value="Solute-binding_3/MltF_N"/>
</dbReference>
<gene>
    <name evidence="5" type="ORF">SAMN05216201_103194</name>
</gene>
<dbReference type="SMART" id="SM00062">
    <property type="entry name" value="PBPb"/>
    <property type="match status" value="1"/>
</dbReference>
<accession>A0A1H6V2H3</accession>
<dbReference type="PANTHER" id="PTHR35936">
    <property type="entry name" value="MEMBRANE-BOUND LYTIC MUREIN TRANSGLYCOSYLASE F"/>
    <property type="match status" value="1"/>
</dbReference>
<proteinExistence type="inferred from homology"/>
<keyword evidence="2 3" id="KW-0732">Signal</keyword>
<reference evidence="6" key="1">
    <citation type="submission" date="2016-10" db="EMBL/GenBank/DDBJ databases">
        <authorList>
            <person name="Varghese N."/>
            <person name="Submissions S."/>
        </authorList>
    </citation>
    <scope>NUCLEOTIDE SEQUENCE [LARGE SCALE GENOMIC DNA]</scope>
    <source>
        <strain evidence="6">LMG 25967</strain>
    </source>
</reference>
<dbReference type="STRING" id="915471.SAMN05216201_103194"/>
<dbReference type="Proteomes" id="UP000242930">
    <property type="component" value="Unassembled WGS sequence"/>
</dbReference>
<name>A0A1H6V2H3_9PSED</name>
<evidence type="ECO:0000256" key="2">
    <source>
        <dbReference type="ARBA" id="ARBA00022729"/>
    </source>
</evidence>
<dbReference type="OrthoDB" id="7677520at2"/>
<dbReference type="Gene3D" id="3.40.190.10">
    <property type="entry name" value="Periplasmic binding protein-like II"/>
    <property type="match status" value="2"/>
</dbReference>
<evidence type="ECO:0000256" key="3">
    <source>
        <dbReference type="SAM" id="SignalP"/>
    </source>
</evidence>
<evidence type="ECO:0000313" key="6">
    <source>
        <dbReference type="Proteomes" id="UP000242930"/>
    </source>
</evidence>
<evidence type="ECO:0000259" key="4">
    <source>
        <dbReference type="SMART" id="SM00062"/>
    </source>
</evidence>
<sequence>MTIRSTLSRLAVALLVLAGANQALAAGKCERLVATGNPDQPPYLWRDPQNPQQLVGASADLLKELGKALGVKVEVIYAGKRASAEADALNGRVDLLAGSYLTPARLEQFDFIHPAYLEVPVQVWAHRDRAPLFTQLADLARHRGLVVAAGNLPEPLAQQAAEQFKLQRSTQASEALQQLWLGKVDYLLLERHSGAALVERLGMAADLQPLEPALGSEPLFLALSHNSACNDPWLRGKLARKMTEFRTAGLPQTLLQRNLERWKAQRPETVTP</sequence>
<dbReference type="Pfam" id="PF00497">
    <property type="entry name" value="SBP_bac_3"/>
    <property type="match status" value="1"/>
</dbReference>
<protein>
    <submittedName>
        <fullName evidence="5">Polar amino acid transport system substrate-binding protein</fullName>
    </submittedName>
</protein>
<organism evidence="5 6">
    <name type="scientific">Pseudomonas linyingensis</name>
    <dbReference type="NCBI Taxonomy" id="915471"/>
    <lineage>
        <taxon>Bacteria</taxon>
        <taxon>Pseudomonadati</taxon>
        <taxon>Pseudomonadota</taxon>
        <taxon>Gammaproteobacteria</taxon>
        <taxon>Pseudomonadales</taxon>
        <taxon>Pseudomonadaceae</taxon>
        <taxon>Pseudomonas</taxon>
    </lineage>
</organism>
<feature type="domain" description="Solute-binding protein family 3/N-terminal" evidence="4">
    <location>
        <begin position="30"/>
        <end position="261"/>
    </location>
</feature>
<evidence type="ECO:0000313" key="5">
    <source>
        <dbReference type="EMBL" id="SEI94452.1"/>
    </source>
</evidence>
<dbReference type="RefSeq" id="WP_090307911.1">
    <property type="nucleotide sequence ID" value="NZ_FNZE01000003.1"/>
</dbReference>